<feature type="compositionally biased region" description="Basic and acidic residues" evidence="1">
    <location>
        <begin position="226"/>
        <end position="256"/>
    </location>
</feature>
<feature type="compositionally biased region" description="Polar residues" evidence="1">
    <location>
        <begin position="215"/>
        <end position="225"/>
    </location>
</feature>
<dbReference type="KEGG" id="csr:Cspa_c28300"/>
<dbReference type="AlphaFoldDB" id="M1MJV7"/>
<feature type="compositionally biased region" description="Low complexity" evidence="1">
    <location>
        <begin position="80"/>
        <end position="100"/>
    </location>
</feature>
<dbReference type="PATRIC" id="fig|931276.5.peg.2846"/>
<feature type="compositionally biased region" description="Basic and acidic residues" evidence="1">
    <location>
        <begin position="110"/>
        <end position="121"/>
    </location>
</feature>
<feature type="compositionally biased region" description="Polar residues" evidence="1">
    <location>
        <begin position="183"/>
        <end position="205"/>
    </location>
</feature>
<dbReference type="STRING" id="36745.CLSAP_25830"/>
<evidence type="ECO:0000256" key="1">
    <source>
        <dbReference type="SAM" id="MobiDB-lite"/>
    </source>
</evidence>
<dbReference type="EMBL" id="CP004121">
    <property type="protein sequence ID" value="AGF56593.1"/>
    <property type="molecule type" value="Genomic_DNA"/>
</dbReference>
<feature type="compositionally biased region" description="Basic and acidic residues" evidence="1">
    <location>
        <begin position="167"/>
        <end position="182"/>
    </location>
</feature>
<protein>
    <recommendedName>
        <fullName evidence="4">DUF4367 domain-containing protein</fullName>
    </recommendedName>
</protein>
<gene>
    <name evidence="2" type="ORF">Cspa_c28300</name>
</gene>
<name>M1MJV7_9CLOT</name>
<dbReference type="Proteomes" id="UP000011728">
    <property type="component" value="Chromosome"/>
</dbReference>
<feature type="compositionally biased region" description="Basic and acidic residues" evidence="1">
    <location>
        <begin position="136"/>
        <end position="154"/>
    </location>
</feature>
<reference evidence="2 3" key="1">
    <citation type="submission" date="2013-02" db="EMBL/GenBank/DDBJ databases">
        <title>Genome sequence of Clostridium saccharoperbutylacetonicum N1-4(HMT).</title>
        <authorList>
            <person name="Poehlein A."/>
            <person name="Daniel R."/>
        </authorList>
    </citation>
    <scope>NUCLEOTIDE SEQUENCE [LARGE SCALE GENOMIC DNA]</scope>
    <source>
        <strain evidence="3">N1-4(HMT)</strain>
    </source>
</reference>
<evidence type="ECO:0000313" key="3">
    <source>
        <dbReference type="Proteomes" id="UP000011728"/>
    </source>
</evidence>
<dbReference type="eggNOG" id="ENOG5033BQ4">
    <property type="taxonomic scope" value="Bacteria"/>
</dbReference>
<evidence type="ECO:0000313" key="2">
    <source>
        <dbReference type="EMBL" id="AGF56593.1"/>
    </source>
</evidence>
<evidence type="ECO:0008006" key="4">
    <source>
        <dbReference type="Google" id="ProtNLM"/>
    </source>
</evidence>
<dbReference type="OrthoDB" id="7061752at2"/>
<feature type="region of interest" description="Disordered" evidence="1">
    <location>
        <begin position="79"/>
        <end position="265"/>
    </location>
</feature>
<sequence length="400" mass="44561">MILSKKYKQELDKIVMSEDMKQRILNNVLNNNIEAKGIIPTVVKPIKFKRNMQLAAACFTVVICLSVVKSHPELFKPETSNIKQNQEISNNEENKISSNNEENKTINNSKVRDTDDNKNHTYDSGLDSTSDNAGSGKHENLKTDISRNADDKKGTTVKNENSNNNNLDKKENQVPIEKKDKNPNVSQVNSSIAPNTNKEPQTNEAAPTEKANEPVVTSSAPQTNENGKEANNESLEDSSKEAADNENKEKNMKRESDDESDSAPKFMISTFSSKEYKTIEEAEAAAKLQIKPIDTLPKGFNKDNISVIADTTIQVGYSNGQDFITFRAGKDSENISGDYNEYTIKKTTKINGIDVNLNGNKDKLYNLATWKKDGISYSISSTNDINENEMENMVKSSLNK</sequence>
<keyword evidence="3" id="KW-1185">Reference proteome</keyword>
<proteinExistence type="predicted"/>
<accession>M1MJV7</accession>
<dbReference type="RefSeq" id="WP_015392912.1">
    <property type="nucleotide sequence ID" value="NC_020291.1"/>
</dbReference>
<organism evidence="2 3">
    <name type="scientific">Clostridium saccharoperbutylacetonicum N1-4(HMT)</name>
    <dbReference type="NCBI Taxonomy" id="931276"/>
    <lineage>
        <taxon>Bacteria</taxon>
        <taxon>Bacillati</taxon>
        <taxon>Bacillota</taxon>
        <taxon>Clostridia</taxon>
        <taxon>Eubacteriales</taxon>
        <taxon>Clostridiaceae</taxon>
        <taxon>Clostridium</taxon>
    </lineage>
</organism>
<dbReference type="HOGENOM" id="CLU_688318_0_0_9"/>